<feature type="chain" id="PRO_5028901023" evidence="6">
    <location>
        <begin position="18"/>
        <end position="526"/>
    </location>
</feature>
<gene>
    <name evidence="7" type="ORF">TRUGW13939_11713</name>
</gene>
<keyword evidence="5" id="KW-0325">Glycoprotein</keyword>
<dbReference type="KEGG" id="trg:TRUGW13939_11713"/>
<dbReference type="PANTHER" id="PTHR11010:SF117">
    <property type="entry name" value="SERINE PROTEASE 16"/>
    <property type="match status" value="1"/>
</dbReference>
<evidence type="ECO:0000313" key="8">
    <source>
        <dbReference type="Proteomes" id="UP000509510"/>
    </source>
</evidence>
<dbReference type="AlphaFoldDB" id="A0A7H8REU8"/>
<evidence type="ECO:0000256" key="3">
    <source>
        <dbReference type="ARBA" id="ARBA00022729"/>
    </source>
</evidence>
<keyword evidence="4" id="KW-0378">Hydrolase</keyword>
<evidence type="ECO:0000256" key="2">
    <source>
        <dbReference type="ARBA" id="ARBA00022670"/>
    </source>
</evidence>
<evidence type="ECO:0000313" key="7">
    <source>
        <dbReference type="EMBL" id="QKX64538.1"/>
    </source>
</evidence>
<dbReference type="GeneID" id="55999190"/>
<dbReference type="InterPro" id="IPR029058">
    <property type="entry name" value="AB_hydrolase_fold"/>
</dbReference>
<protein>
    <submittedName>
        <fullName evidence="7">Uncharacterized protein</fullName>
    </submittedName>
</protein>
<accession>A0A7H8REU8</accession>
<reference evidence="8" key="1">
    <citation type="submission" date="2020-06" db="EMBL/GenBank/DDBJ databases">
        <title>A chromosome-scale genome assembly of Talaromyces rugulosus W13939.</title>
        <authorList>
            <person name="Wang B."/>
            <person name="Guo L."/>
            <person name="Ye K."/>
            <person name="Wang L."/>
        </authorList>
    </citation>
    <scope>NUCLEOTIDE SEQUENCE [LARGE SCALE GENOMIC DNA]</scope>
    <source>
        <strain evidence="8">W13939</strain>
    </source>
</reference>
<dbReference type="GO" id="GO:0008239">
    <property type="term" value="F:dipeptidyl-peptidase activity"/>
    <property type="evidence" value="ECO:0007669"/>
    <property type="project" value="TreeGrafter"/>
</dbReference>
<dbReference type="GO" id="GO:0070008">
    <property type="term" value="F:serine-type exopeptidase activity"/>
    <property type="evidence" value="ECO:0007669"/>
    <property type="project" value="InterPro"/>
</dbReference>
<dbReference type="RefSeq" id="XP_035350711.1">
    <property type="nucleotide sequence ID" value="XM_035494818.1"/>
</dbReference>
<evidence type="ECO:0000256" key="1">
    <source>
        <dbReference type="ARBA" id="ARBA00011079"/>
    </source>
</evidence>
<dbReference type="EMBL" id="CP055903">
    <property type="protein sequence ID" value="QKX64538.1"/>
    <property type="molecule type" value="Genomic_DNA"/>
</dbReference>
<dbReference type="Pfam" id="PF05577">
    <property type="entry name" value="Peptidase_S28"/>
    <property type="match status" value="1"/>
</dbReference>
<evidence type="ECO:0000256" key="6">
    <source>
        <dbReference type="SAM" id="SignalP"/>
    </source>
</evidence>
<dbReference type="SUPFAM" id="SSF53474">
    <property type="entry name" value="alpha/beta-Hydrolases"/>
    <property type="match status" value="1"/>
</dbReference>
<proteinExistence type="inferred from homology"/>
<sequence length="526" mass="58361">MKYLHLLSLGLAPLAACASFSEHNFSVPIDHFHNETHYEPHTNAFFNLRYWLDASQYQPGGPVFVMAGGETDASAILPVLSHGIFAKLMKTYHGVGLVLEHRYYGTSYPVDQVTPESLRFLTTEQAMADYAYFAEHVTLPGMEHVDITPQSKNGSTPWIAYGVSYAGGFVSFLRKLYPDTFYGAISSSGTTAAVVDFWKYFEPIRQYAPAACVSAIQDFADIFDRVLIDHADNKTLALQLKTAVGAKNDTSNVQFVQQLAQGVTSWQSRNWNPPNGSLFFHDFCGNITASDHVLYEDIVPTKDFFKGIVGLAGYNASDKDLVTRVVNQAGFFKNRLFKFINPSTSSSSSSSSGEIAATNDTVLPRSDGFNWVYQQCTEWGNFHTGAGYPEHIRPLISRLINVASQSTTCAMFDVTSPPDIQRINRYGGLNFTFPRVAAIGGFADPWRAATPLAEELYPLRPSTDDEPVIQIDLHEDEVYDGLRGAVHHWEIVGEATDTFPVGLPPKGITDAWDEIIRFVGVWLKDR</sequence>
<comment type="similarity">
    <text evidence="1">Belongs to the peptidase S28 family.</text>
</comment>
<dbReference type="Proteomes" id="UP000509510">
    <property type="component" value="Chromosome VI"/>
</dbReference>
<dbReference type="OrthoDB" id="1735038at2759"/>
<keyword evidence="2" id="KW-0645">Protease</keyword>
<keyword evidence="3 6" id="KW-0732">Signal</keyword>
<dbReference type="GO" id="GO:0006508">
    <property type="term" value="P:proteolysis"/>
    <property type="evidence" value="ECO:0007669"/>
    <property type="project" value="UniProtKB-KW"/>
</dbReference>
<dbReference type="Gene3D" id="3.40.50.1820">
    <property type="entry name" value="alpha/beta hydrolase"/>
    <property type="match status" value="2"/>
</dbReference>
<dbReference type="InterPro" id="IPR008758">
    <property type="entry name" value="Peptidase_S28"/>
</dbReference>
<feature type="signal peptide" evidence="6">
    <location>
        <begin position="1"/>
        <end position="17"/>
    </location>
</feature>
<organism evidence="7 8">
    <name type="scientific">Talaromyces rugulosus</name>
    <name type="common">Penicillium rugulosum</name>
    <dbReference type="NCBI Taxonomy" id="121627"/>
    <lineage>
        <taxon>Eukaryota</taxon>
        <taxon>Fungi</taxon>
        <taxon>Dikarya</taxon>
        <taxon>Ascomycota</taxon>
        <taxon>Pezizomycotina</taxon>
        <taxon>Eurotiomycetes</taxon>
        <taxon>Eurotiomycetidae</taxon>
        <taxon>Eurotiales</taxon>
        <taxon>Trichocomaceae</taxon>
        <taxon>Talaromyces</taxon>
        <taxon>Talaromyces sect. Islandici</taxon>
    </lineage>
</organism>
<dbReference type="PANTHER" id="PTHR11010">
    <property type="entry name" value="PROTEASE S28 PRO-X CARBOXYPEPTIDASE-RELATED"/>
    <property type="match status" value="1"/>
</dbReference>
<evidence type="ECO:0000256" key="4">
    <source>
        <dbReference type="ARBA" id="ARBA00022801"/>
    </source>
</evidence>
<dbReference type="FunFam" id="3.40.50.1820:FF:000251">
    <property type="entry name" value="Extracelular serine carboxypeptidase, putative"/>
    <property type="match status" value="1"/>
</dbReference>
<keyword evidence="8" id="KW-1185">Reference proteome</keyword>
<name>A0A7H8REU8_TALRU</name>
<evidence type="ECO:0000256" key="5">
    <source>
        <dbReference type="ARBA" id="ARBA00023180"/>
    </source>
</evidence>